<proteinExistence type="predicted"/>
<protein>
    <submittedName>
        <fullName evidence="3">Peptidoglycan DD-metalloendopeptidase family protein</fullName>
    </submittedName>
</protein>
<reference evidence="4" key="1">
    <citation type="journal article" date="2019" name="Int. J. Syst. Evol. Microbiol.">
        <title>The Global Catalogue of Microorganisms (GCM) 10K type strain sequencing project: providing services to taxonomists for standard genome sequencing and annotation.</title>
        <authorList>
            <consortium name="The Broad Institute Genomics Platform"/>
            <consortium name="The Broad Institute Genome Sequencing Center for Infectious Disease"/>
            <person name="Wu L."/>
            <person name="Ma J."/>
        </authorList>
    </citation>
    <scope>NUCLEOTIDE SEQUENCE [LARGE SCALE GENOMIC DNA]</scope>
    <source>
        <strain evidence="4">CGMCC 4.7426</strain>
    </source>
</reference>
<dbReference type="EMBL" id="JBHSFU010000006">
    <property type="protein sequence ID" value="MFC4558948.1"/>
    <property type="molecule type" value="Genomic_DNA"/>
</dbReference>
<keyword evidence="1" id="KW-0812">Transmembrane</keyword>
<dbReference type="CDD" id="cd12797">
    <property type="entry name" value="M23_peptidase"/>
    <property type="match status" value="1"/>
</dbReference>
<dbReference type="InterPro" id="IPR016047">
    <property type="entry name" value="M23ase_b-sheet_dom"/>
</dbReference>
<dbReference type="Gene3D" id="2.70.70.10">
    <property type="entry name" value="Glucose Permease (Domain IIA)"/>
    <property type="match status" value="1"/>
</dbReference>
<sequence length="255" mass="28309">MSNGINRVRKSINQRKKLRGLHSKDTKAKQLIPRFPQEEEKHGYYPMFSESDFSSERMNSRISGFILKGMLSVMLFFGVALLFQVDSELLTEPKNWTSNALTEEFPFASVNQWYQDTFGAPLALTPGDKDTKGDSQPLVLPVSGSVSQSFQANGTGIMIAPDEASEVSALREGAVIFAGNDPETGKTVIVQHTDDSKTIYGNLSSIDVHLYQFVDRNQKLGGFVPAAENETVYFAIEKDDTYIDPVQVIKVDETP</sequence>
<evidence type="ECO:0000259" key="2">
    <source>
        <dbReference type="Pfam" id="PF01551"/>
    </source>
</evidence>
<dbReference type="Pfam" id="PF01551">
    <property type="entry name" value="Peptidase_M23"/>
    <property type="match status" value="1"/>
</dbReference>
<accession>A0ABV9DKK6</accession>
<name>A0ABV9DKK6_9BACI</name>
<gene>
    <name evidence="3" type="ORF">ACFO3D_12095</name>
</gene>
<feature type="domain" description="M23ase beta-sheet core" evidence="2">
    <location>
        <begin position="155"/>
        <end position="245"/>
    </location>
</feature>
<evidence type="ECO:0000313" key="3">
    <source>
        <dbReference type="EMBL" id="MFC4558948.1"/>
    </source>
</evidence>
<dbReference type="SUPFAM" id="SSF51261">
    <property type="entry name" value="Duplicated hybrid motif"/>
    <property type="match status" value="1"/>
</dbReference>
<dbReference type="InterPro" id="IPR011055">
    <property type="entry name" value="Dup_hybrid_motif"/>
</dbReference>
<evidence type="ECO:0000313" key="4">
    <source>
        <dbReference type="Proteomes" id="UP001595989"/>
    </source>
</evidence>
<keyword evidence="4" id="KW-1185">Reference proteome</keyword>
<dbReference type="Proteomes" id="UP001595989">
    <property type="component" value="Unassembled WGS sequence"/>
</dbReference>
<organism evidence="3 4">
    <name type="scientific">Virgibacillus kekensis</name>
    <dbReference type="NCBI Taxonomy" id="202261"/>
    <lineage>
        <taxon>Bacteria</taxon>
        <taxon>Bacillati</taxon>
        <taxon>Bacillota</taxon>
        <taxon>Bacilli</taxon>
        <taxon>Bacillales</taxon>
        <taxon>Bacillaceae</taxon>
        <taxon>Virgibacillus</taxon>
    </lineage>
</organism>
<dbReference type="InterPro" id="IPR050570">
    <property type="entry name" value="Cell_wall_metabolism_enzyme"/>
</dbReference>
<dbReference type="PANTHER" id="PTHR21666:SF274">
    <property type="entry name" value="STAGE IV SPORULATION PROTEIN FA"/>
    <property type="match status" value="1"/>
</dbReference>
<comment type="caution">
    <text evidence="3">The sequence shown here is derived from an EMBL/GenBank/DDBJ whole genome shotgun (WGS) entry which is preliminary data.</text>
</comment>
<keyword evidence="1" id="KW-0472">Membrane</keyword>
<dbReference type="PANTHER" id="PTHR21666">
    <property type="entry name" value="PEPTIDASE-RELATED"/>
    <property type="match status" value="1"/>
</dbReference>
<keyword evidence="1" id="KW-1133">Transmembrane helix</keyword>
<dbReference type="RefSeq" id="WP_390296304.1">
    <property type="nucleotide sequence ID" value="NZ_JBHSFU010000006.1"/>
</dbReference>
<evidence type="ECO:0000256" key="1">
    <source>
        <dbReference type="SAM" id="Phobius"/>
    </source>
</evidence>
<feature type="transmembrane region" description="Helical" evidence="1">
    <location>
        <begin position="65"/>
        <end position="85"/>
    </location>
</feature>